<dbReference type="OrthoDB" id="4526821at2"/>
<dbReference type="Gene3D" id="2.160.10.10">
    <property type="entry name" value="Hexapeptide repeat proteins"/>
    <property type="match status" value="1"/>
</dbReference>
<keyword evidence="1" id="KW-0812">Transmembrane</keyword>
<dbReference type="RefSeq" id="WP_143921166.1">
    <property type="nucleotide sequence ID" value="NZ_VLTK01000002.1"/>
</dbReference>
<feature type="transmembrane region" description="Helical" evidence="1">
    <location>
        <begin position="428"/>
        <end position="450"/>
    </location>
</feature>
<dbReference type="Proteomes" id="UP000316406">
    <property type="component" value="Unassembled WGS sequence"/>
</dbReference>
<feature type="transmembrane region" description="Helical" evidence="1">
    <location>
        <begin position="107"/>
        <end position="127"/>
    </location>
</feature>
<sequence length="493" mass="52219">MPRSVRVLESPLLGGPRIVAAVVETRIVLSGTRIALGSPRSTTIRSWSVAAAHTVIVLDRLVVVRHRTAIVDRSIAETIARFAACTVVGKARILSGRRLTLVSDPRVVGSGRLLTLGLLSLWLLTLISEARVVGSRKLLALWLLTLWLLTLWLLTLISKTRIVGDRRLLSLTLVSDPWVVGSWRLLACVLPLVSDTRIVTRVMLLIGNGTAVANRSTVCNGASLMVTIIGNRTTISDWTVIGYAALIGNRSTVCNGATVIGGTLIGSTRIVARMTLVRNRTTTGSRLTVMVALIGHRPTILVTTIGDRPTILVMVIGDRTVVIVTVMTGHCTGPRTSGGTGSSSCTGSGVLVAVRVDVGIELIGALKLAFLFETLLLGKTITFSGVSVQLLGFSLLALSLCGLNLGVGIGLLGLCLTLFGVRFPSMNFMLGLSCLLTDPGGLLALVFALLSCGLTADRDDDADDNQNNDDRNDYPDNGSCTHALSPCCLFGSH</sequence>
<accession>A0A556CME8</accession>
<name>A0A556CME8_BREAU</name>
<organism evidence="2 3">
    <name type="scientific">Brevibacterium aurantiacum</name>
    <dbReference type="NCBI Taxonomy" id="273384"/>
    <lineage>
        <taxon>Bacteria</taxon>
        <taxon>Bacillati</taxon>
        <taxon>Actinomycetota</taxon>
        <taxon>Actinomycetes</taxon>
        <taxon>Micrococcales</taxon>
        <taxon>Brevibacteriaceae</taxon>
        <taxon>Brevibacterium</taxon>
    </lineage>
</organism>
<protein>
    <submittedName>
        <fullName evidence="2">Uncharacterized protein</fullName>
    </submittedName>
</protein>
<comment type="caution">
    <text evidence="2">The sequence shown here is derived from an EMBL/GenBank/DDBJ whole genome shotgun (WGS) entry which is preliminary data.</text>
</comment>
<evidence type="ECO:0000313" key="3">
    <source>
        <dbReference type="Proteomes" id="UP000316406"/>
    </source>
</evidence>
<dbReference type="SUPFAM" id="SSF51161">
    <property type="entry name" value="Trimeric LpxA-like enzymes"/>
    <property type="match status" value="1"/>
</dbReference>
<dbReference type="AlphaFoldDB" id="A0A556CME8"/>
<feature type="transmembrane region" description="Helical" evidence="1">
    <location>
        <begin position="139"/>
        <end position="157"/>
    </location>
</feature>
<keyword evidence="3" id="KW-1185">Reference proteome</keyword>
<gene>
    <name evidence="2" type="ORF">FO013_03400</name>
</gene>
<keyword evidence="1" id="KW-1133">Transmembrane helix</keyword>
<evidence type="ECO:0000256" key="1">
    <source>
        <dbReference type="SAM" id="Phobius"/>
    </source>
</evidence>
<dbReference type="EMBL" id="VLTK01000002">
    <property type="protein sequence ID" value="TSI18613.1"/>
    <property type="molecule type" value="Genomic_DNA"/>
</dbReference>
<dbReference type="InterPro" id="IPR011004">
    <property type="entry name" value="Trimer_LpxA-like_sf"/>
</dbReference>
<reference evidence="2 3" key="1">
    <citation type="submission" date="2019-07" db="EMBL/GenBank/DDBJ databases">
        <title>Draft genome sequence of Brevibacterium aurantiacum XU54 isolated from Xinjiang China.</title>
        <authorList>
            <person name="Xu X."/>
        </authorList>
    </citation>
    <scope>NUCLEOTIDE SEQUENCE [LARGE SCALE GENOMIC DNA]</scope>
    <source>
        <strain evidence="2 3">XU54</strain>
    </source>
</reference>
<proteinExistence type="predicted"/>
<feature type="transmembrane region" description="Helical" evidence="1">
    <location>
        <begin position="396"/>
        <end position="421"/>
    </location>
</feature>
<keyword evidence="1" id="KW-0472">Membrane</keyword>
<evidence type="ECO:0000313" key="2">
    <source>
        <dbReference type="EMBL" id="TSI18613.1"/>
    </source>
</evidence>